<sequence>MIYLHLSSSSIEAIATKKGLLAKDEKISAVSRKVLSEKPPHQDLLENDQLATTIKELLKSAYPAEIKDNQVSTVLPDNQVIIKRFSLSGKKNTTDEVIEKAKEFLPLDITLYENFYKEINVEDNKEIVFTAIPLSLVLAYSRALKNASLKLTFLSSNAFSIYALIKPLIGNNEKVIYLDINQFLNLVIFDENGPLDTMEKKATPKNINAEIKTLIKKLHEKNNLTANKLIIAGEKSLELSATDLSEESSITVYKMGTLLEELLSGQKITFDTGGVPLMYFDKVLGLINLAKMSDVPNFAVDLKNIKVEELPAPPTTINTSFPPEPAPSPVKMEVEEVPSPEPATSNESMLGQTIVEYRKSGLSAFFANRLVLTGLFAAIFLIIVGSYLLIGQSRQFRLPFLSVPSPTPTVIPTPSVTPSPTIDPNQKRSDVKLQVLNGTDKTGFAKSSAEKLEDLGYREVTIGNADRDDYSKTVIRVKEVGRKYLPLVISDLAKDFDTSTIETLADDSQYDFVIILGQK</sequence>
<dbReference type="STRING" id="1798383.A3D78_00945"/>
<dbReference type="InterPro" id="IPR027381">
    <property type="entry name" value="LytR/CpsA/Psr_C"/>
</dbReference>
<gene>
    <name evidence="3" type="ORF">A3D78_00945</name>
</gene>
<organism evidence="3 4">
    <name type="scientific">Candidatus Gottesmanbacteria bacterium RIFCSPHIGHO2_02_FULL_39_14</name>
    <dbReference type="NCBI Taxonomy" id="1798383"/>
    <lineage>
        <taxon>Bacteria</taxon>
        <taxon>Candidatus Gottesmaniibacteriota</taxon>
    </lineage>
</organism>
<evidence type="ECO:0000259" key="2">
    <source>
        <dbReference type="Pfam" id="PF13399"/>
    </source>
</evidence>
<feature type="domain" description="LytR/CpsA/Psr regulator C-terminal" evidence="2">
    <location>
        <begin position="430"/>
        <end position="518"/>
    </location>
</feature>
<evidence type="ECO:0000313" key="4">
    <source>
        <dbReference type="Proteomes" id="UP000176253"/>
    </source>
</evidence>
<name>A0A1F6A015_9BACT</name>
<comment type="caution">
    <text evidence="3">The sequence shown here is derived from an EMBL/GenBank/DDBJ whole genome shotgun (WGS) entry which is preliminary data.</text>
</comment>
<dbReference type="Gene3D" id="3.30.420.40">
    <property type="match status" value="2"/>
</dbReference>
<evidence type="ECO:0000313" key="3">
    <source>
        <dbReference type="EMBL" id="OGG18048.1"/>
    </source>
</evidence>
<protein>
    <recommendedName>
        <fullName evidence="2">LytR/CpsA/Psr regulator C-terminal domain-containing protein</fullName>
    </recommendedName>
</protein>
<dbReference type="AlphaFoldDB" id="A0A1F6A015"/>
<reference evidence="3 4" key="1">
    <citation type="journal article" date="2016" name="Nat. Commun.">
        <title>Thousands of microbial genomes shed light on interconnected biogeochemical processes in an aquifer system.</title>
        <authorList>
            <person name="Anantharaman K."/>
            <person name="Brown C.T."/>
            <person name="Hug L.A."/>
            <person name="Sharon I."/>
            <person name="Castelle C.J."/>
            <person name="Probst A.J."/>
            <person name="Thomas B.C."/>
            <person name="Singh A."/>
            <person name="Wilkins M.J."/>
            <person name="Karaoz U."/>
            <person name="Brodie E.L."/>
            <person name="Williams K.H."/>
            <person name="Hubbard S.S."/>
            <person name="Banfield J.F."/>
        </authorList>
    </citation>
    <scope>NUCLEOTIDE SEQUENCE [LARGE SCALE GENOMIC DNA]</scope>
</reference>
<evidence type="ECO:0000256" key="1">
    <source>
        <dbReference type="SAM" id="Phobius"/>
    </source>
</evidence>
<dbReference type="EMBL" id="MFJM01000023">
    <property type="protein sequence ID" value="OGG18048.1"/>
    <property type="molecule type" value="Genomic_DNA"/>
</dbReference>
<dbReference type="Gene3D" id="3.30.1490.300">
    <property type="match status" value="1"/>
</dbReference>
<accession>A0A1F6A015</accession>
<keyword evidence="1" id="KW-0812">Transmembrane</keyword>
<feature type="transmembrane region" description="Helical" evidence="1">
    <location>
        <begin position="370"/>
        <end position="390"/>
    </location>
</feature>
<dbReference type="Pfam" id="PF13399">
    <property type="entry name" value="LytR_C"/>
    <property type="match status" value="1"/>
</dbReference>
<keyword evidence="1" id="KW-1133">Transmembrane helix</keyword>
<keyword evidence="1" id="KW-0472">Membrane</keyword>
<dbReference type="Proteomes" id="UP000176253">
    <property type="component" value="Unassembled WGS sequence"/>
</dbReference>
<dbReference type="Gene3D" id="3.30.70.2390">
    <property type="match status" value="1"/>
</dbReference>
<proteinExistence type="predicted"/>